<dbReference type="KEGG" id="smon:AWR27_00195"/>
<dbReference type="EMBL" id="CP014263">
    <property type="protein sequence ID" value="AQG77910.1"/>
    <property type="molecule type" value="Genomic_DNA"/>
</dbReference>
<dbReference type="STRING" id="1178516.AWR27_00195"/>
<protein>
    <recommendedName>
        <fullName evidence="1">Polymerase beta nucleotidyltransferase domain-containing protein</fullName>
    </recommendedName>
</protein>
<dbReference type="AlphaFoldDB" id="A0A1P9WRB3"/>
<evidence type="ECO:0000313" key="2">
    <source>
        <dbReference type="EMBL" id="AQG77910.1"/>
    </source>
</evidence>
<evidence type="ECO:0000259" key="1">
    <source>
        <dbReference type="Pfam" id="PF18765"/>
    </source>
</evidence>
<dbReference type="RefSeq" id="WP_077129336.1">
    <property type="nucleotide sequence ID" value="NZ_CP014263.1"/>
</dbReference>
<sequence>MNAGLPNEILEQITTVFQRNEAVEQAILYGSRAMGTHRLGSDIDLAVSGSGLTFSKLLSLMSQLEDLDLLYSFDVQQLEKITNADLIDHIKRVGICIYTASERANQA</sequence>
<feature type="domain" description="Polymerase beta nucleotidyltransferase" evidence="1">
    <location>
        <begin position="11"/>
        <end position="102"/>
    </location>
</feature>
<dbReference type="CDD" id="cd05403">
    <property type="entry name" value="NT_KNTase_like"/>
    <property type="match status" value="1"/>
</dbReference>
<dbReference type="Gene3D" id="3.30.460.10">
    <property type="entry name" value="Beta Polymerase, domain 2"/>
    <property type="match status" value="1"/>
</dbReference>
<dbReference type="Pfam" id="PF18765">
    <property type="entry name" value="Polbeta"/>
    <property type="match status" value="1"/>
</dbReference>
<evidence type="ECO:0000313" key="3">
    <source>
        <dbReference type="Proteomes" id="UP000187941"/>
    </source>
</evidence>
<dbReference type="OrthoDB" id="9803106at2"/>
<dbReference type="SUPFAM" id="SSF81301">
    <property type="entry name" value="Nucleotidyltransferase"/>
    <property type="match status" value="1"/>
</dbReference>
<name>A0A1P9WRB3_9BACT</name>
<accession>A0A1P9WRB3</accession>
<reference evidence="2 3" key="1">
    <citation type="submission" date="2016-01" db="EMBL/GenBank/DDBJ databases">
        <authorList>
            <person name="Oliw E.H."/>
        </authorList>
    </citation>
    <scope>NUCLEOTIDE SEQUENCE [LARGE SCALE GENOMIC DNA]</scope>
    <source>
        <strain evidence="2 3">DY10</strain>
    </source>
</reference>
<keyword evidence="3" id="KW-1185">Reference proteome</keyword>
<dbReference type="Proteomes" id="UP000187941">
    <property type="component" value="Chromosome"/>
</dbReference>
<organism evidence="2 3">
    <name type="scientific">Spirosoma montaniterrae</name>
    <dbReference type="NCBI Taxonomy" id="1178516"/>
    <lineage>
        <taxon>Bacteria</taxon>
        <taxon>Pseudomonadati</taxon>
        <taxon>Bacteroidota</taxon>
        <taxon>Cytophagia</taxon>
        <taxon>Cytophagales</taxon>
        <taxon>Cytophagaceae</taxon>
        <taxon>Spirosoma</taxon>
    </lineage>
</organism>
<gene>
    <name evidence="2" type="ORF">AWR27_00195</name>
</gene>
<proteinExistence type="predicted"/>
<dbReference type="InterPro" id="IPR041633">
    <property type="entry name" value="Polbeta"/>
</dbReference>
<dbReference type="InterPro" id="IPR043519">
    <property type="entry name" value="NT_sf"/>
</dbReference>